<evidence type="ECO:0000256" key="1">
    <source>
        <dbReference type="ARBA" id="ARBA00001335"/>
    </source>
</evidence>
<comment type="subunit">
    <text evidence="4">Tetrahedron-shaped homododecamer built from six homodimers.</text>
</comment>
<dbReference type="PANTHER" id="PTHR28570">
    <property type="entry name" value="ASPARTYL AMINOPEPTIDASE"/>
    <property type="match status" value="1"/>
</dbReference>
<evidence type="ECO:0000256" key="11">
    <source>
        <dbReference type="ARBA" id="ARBA00022833"/>
    </source>
</evidence>
<dbReference type="AlphaFoldDB" id="A0AAF3EWA4"/>
<organism evidence="14 15">
    <name type="scientific">Mesorhabditis belari</name>
    <dbReference type="NCBI Taxonomy" id="2138241"/>
    <lineage>
        <taxon>Eukaryota</taxon>
        <taxon>Metazoa</taxon>
        <taxon>Ecdysozoa</taxon>
        <taxon>Nematoda</taxon>
        <taxon>Chromadorea</taxon>
        <taxon>Rhabditida</taxon>
        <taxon>Rhabditina</taxon>
        <taxon>Rhabditomorpha</taxon>
        <taxon>Rhabditoidea</taxon>
        <taxon>Rhabditidae</taxon>
        <taxon>Mesorhabditinae</taxon>
        <taxon>Mesorhabditis</taxon>
    </lineage>
</organism>
<evidence type="ECO:0000256" key="4">
    <source>
        <dbReference type="ARBA" id="ARBA00011395"/>
    </source>
</evidence>
<proteinExistence type="inferred from homology"/>
<dbReference type="SUPFAM" id="SSF53187">
    <property type="entry name" value="Zn-dependent exopeptidases"/>
    <property type="match status" value="1"/>
</dbReference>
<dbReference type="GO" id="GO:0008237">
    <property type="term" value="F:metallopeptidase activity"/>
    <property type="evidence" value="ECO:0007669"/>
    <property type="project" value="UniProtKB-KW"/>
</dbReference>
<evidence type="ECO:0000313" key="15">
    <source>
        <dbReference type="WBParaSite" id="MBELARI_LOCUS18482"/>
    </source>
</evidence>
<evidence type="ECO:0000313" key="14">
    <source>
        <dbReference type="Proteomes" id="UP000887575"/>
    </source>
</evidence>
<dbReference type="EC" id="3.4.11.21" evidence="5"/>
<evidence type="ECO:0000256" key="12">
    <source>
        <dbReference type="ARBA" id="ARBA00023049"/>
    </source>
</evidence>
<comment type="catalytic activity">
    <reaction evidence="1">
        <text>Release of an N-terminal aspartate or glutamate from a peptide, with a preference for aspartate.</text>
        <dbReference type="EC" id="3.4.11.21"/>
    </reaction>
</comment>
<sequence>MSASVTEYLNMMRSIGSGKLQNHQLKPHSDETLALAREFVHYLDKAVTPFHAVAECADRLRASGFKELDMGSRWDIAAGGKYFVTKNNTTIFAIVVGGQYQPGNGFSIVAAHSDSPCLRVKPKSKLESEGCLQVGCSTYGGGLWRTWFDRDLSLAGMIVVKTDTGLLHKLVDLRGPIMTIPSLAIHLQEDRSSKFDWNNETHLRPILLTNAFPGVGEKTSDQHHPQLLTLIAKSAEVDPLNIVSMDLYLYDAQKPAITGLFNEFISGGRLDNQVGMYTSVSALIASLSDGAVESDPNIRIAACFDNEEVGSQSAQGADSMYIQWVLRKLSNSPSNPVAFEEAMAKSVLISADQAHAVHPNYKEKCDENHRVSIHGGPVIKLNVNQRYATTATTSAIVKEIADEAGIPIQEFVVKNDSPCGSTIGPMLSANLGLATVDMGCPQLAMHSIREMAGTSSILQAVALYTKFYSRLPSLLAHTK</sequence>
<keyword evidence="7 13" id="KW-0031">Aminopeptidase</keyword>
<dbReference type="Gene3D" id="2.30.250.10">
    <property type="entry name" value="Aminopeptidase i, Domain 2"/>
    <property type="match status" value="1"/>
</dbReference>
<dbReference type="PANTHER" id="PTHR28570:SF3">
    <property type="entry name" value="ASPARTYL AMINOPEPTIDASE"/>
    <property type="match status" value="1"/>
</dbReference>
<dbReference type="FunFam" id="2.30.250.10:FF:000001">
    <property type="entry name" value="Aspartyl aminopeptidase 1"/>
    <property type="match status" value="1"/>
</dbReference>
<accession>A0AAF3EWA4</accession>
<keyword evidence="14" id="KW-1185">Reference proteome</keyword>
<dbReference type="InterPro" id="IPR023358">
    <property type="entry name" value="Peptidase_M18_dom2"/>
</dbReference>
<dbReference type="InterPro" id="IPR001948">
    <property type="entry name" value="Peptidase_M18"/>
</dbReference>
<dbReference type="GO" id="GO:0008270">
    <property type="term" value="F:zinc ion binding"/>
    <property type="evidence" value="ECO:0007669"/>
    <property type="project" value="InterPro"/>
</dbReference>
<dbReference type="GO" id="GO:0004177">
    <property type="term" value="F:aminopeptidase activity"/>
    <property type="evidence" value="ECO:0007669"/>
    <property type="project" value="UniProtKB-KW"/>
</dbReference>
<keyword evidence="11 13" id="KW-0862">Zinc</keyword>
<evidence type="ECO:0000256" key="9">
    <source>
        <dbReference type="ARBA" id="ARBA00022723"/>
    </source>
</evidence>
<evidence type="ECO:0000256" key="10">
    <source>
        <dbReference type="ARBA" id="ARBA00022801"/>
    </source>
</evidence>
<evidence type="ECO:0000256" key="5">
    <source>
        <dbReference type="ARBA" id="ARBA00011965"/>
    </source>
</evidence>
<protein>
    <recommendedName>
        <fullName evidence="6">Aspartyl aminopeptidase</fullName>
        <ecNumber evidence="5">3.4.11.21</ecNumber>
    </recommendedName>
</protein>
<evidence type="ECO:0000256" key="3">
    <source>
        <dbReference type="ARBA" id="ARBA00008290"/>
    </source>
</evidence>
<dbReference type="PRINTS" id="PR00932">
    <property type="entry name" value="AMINO1PTASE"/>
</dbReference>
<evidence type="ECO:0000256" key="2">
    <source>
        <dbReference type="ARBA" id="ARBA00001947"/>
    </source>
</evidence>
<evidence type="ECO:0000256" key="8">
    <source>
        <dbReference type="ARBA" id="ARBA00022670"/>
    </source>
</evidence>
<name>A0AAF3EWA4_9BILA</name>
<reference evidence="15" key="1">
    <citation type="submission" date="2024-02" db="UniProtKB">
        <authorList>
            <consortium name="WormBaseParasite"/>
        </authorList>
    </citation>
    <scope>IDENTIFICATION</scope>
</reference>
<dbReference type="Gene3D" id="3.40.630.10">
    <property type="entry name" value="Zn peptidases"/>
    <property type="match status" value="1"/>
</dbReference>
<keyword evidence="9 13" id="KW-0479">Metal-binding</keyword>
<dbReference type="SUPFAM" id="SSF101821">
    <property type="entry name" value="Aminopeptidase/glucanase lid domain"/>
    <property type="match status" value="1"/>
</dbReference>
<keyword evidence="8 13" id="KW-0645">Protease</keyword>
<comment type="cofactor">
    <cofactor evidence="2">
        <name>Zn(2+)</name>
        <dbReference type="ChEBI" id="CHEBI:29105"/>
    </cofactor>
</comment>
<keyword evidence="10 13" id="KW-0378">Hydrolase</keyword>
<evidence type="ECO:0000256" key="13">
    <source>
        <dbReference type="RuleBase" id="RU004386"/>
    </source>
</evidence>
<dbReference type="WBParaSite" id="MBELARI_LOCUS18482">
    <property type="protein sequence ID" value="MBELARI_LOCUS18482"/>
    <property type="gene ID" value="MBELARI_LOCUS18482"/>
</dbReference>
<comment type="similarity">
    <text evidence="3 13">Belongs to the peptidase M18 family.</text>
</comment>
<dbReference type="Pfam" id="PF02127">
    <property type="entry name" value="Peptidase_M18"/>
    <property type="match status" value="1"/>
</dbReference>
<keyword evidence="12 13" id="KW-0482">Metalloprotease</keyword>
<dbReference type="GO" id="GO:0005737">
    <property type="term" value="C:cytoplasm"/>
    <property type="evidence" value="ECO:0007669"/>
    <property type="project" value="UniProtKB-ARBA"/>
</dbReference>
<evidence type="ECO:0000256" key="7">
    <source>
        <dbReference type="ARBA" id="ARBA00022438"/>
    </source>
</evidence>
<dbReference type="NCBIfam" id="NF002759">
    <property type="entry name" value="PRK02813.1"/>
    <property type="match status" value="1"/>
</dbReference>
<dbReference type="CDD" id="cd05658">
    <property type="entry name" value="M18_DAP"/>
    <property type="match status" value="1"/>
</dbReference>
<dbReference type="Proteomes" id="UP000887575">
    <property type="component" value="Unassembled WGS sequence"/>
</dbReference>
<dbReference type="GO" id="GO:0006508">
    <property type="term" value="P:proteolysis"/>
    <property type="evidence" value="ECO:0007669"/>
    <property type="project" value="UniProtKB-KW"/>
</dbReference>
<evidence type="ECO:0000256" key="6">
    <source>
        <dbReference type="ARBA" id="ARBA00015118"/>
    </source>
</evidence>